<name>A0ABD1ZPV6_9MARC</name>
<accession>A0ABD1ZPV6</accession>
<evidence type="ECO:0000313" key="1">
    <source>
        <dbReference type="EMBL" id="KAL2653476.1"/>
    </source>
</evidence>
<reference evidence="1 2" key="1">
    <citation type="submission" date="2024-09" db="EMBL/GenBank/DDBJ databases">
        <title>Chromosome-scale assembly of Riccia fluitans.</title>
        <authorList>
            <person name="Paukszto L."/>
            <person name="Sawicki J."/>
            <person name="Karawczyk K."/>
            <person name="Piernik-Szablinska J."/>
            <person name="Szczecinska M."/>
            <person name="Mazdziarz M."/>
        </authorList>
    </citation>
    <scope>NUCLEOTIDE SEQUENCE [LARGE SCALE GENOMIC DNA]</scope>
    <source>
        <strain evidence="1">Rf_01</strain>
        <tissue evidence="1">Aerial parts of the thallus</tissue>
    </source>
</reference>
<dbReference type="AlphaFoldDB" id="A0ABD1ZPV6"/>
<keyword evidence="2" id="KW-1185">Reference proteome</keyword>
<evidence type="ECO:0000313" key="2">
    <source>
        <dbReference type="Proteomes" id="UP001605036"/>
    </source>
</evidence>
<sequence>MVYVRSPGRTSSEGESECSIPVETPRLHEDLPREIGRGLSSRSLTPVEAARVGDFTVNFLRSSVLFTFLRSGYYYAEEKETEGGRALLSRHCTVPISPVILVNVRIGPCSLQPLVYLFEEHSERGIPYAAISALILLLISPPLRDRPRLVSGV</sequence>
<proteinExistence type="predicted"/>
<organism evidence="1 2">
    <name type="scientific">Riccia fluitans</name>
    <dbReference type="NCBI Taxonomy" id="41844"/>
    <lineage>
        <taxon>Eukaryota</taxon>
        <taxon>Viridiplantae</taxon>
        <taxon>Streptophyta</taxon>
        <taxon>Embryophyta</taxon>
        <taxon>Marchantiophyta</taxon>
        <taxon>Marchantiopsida</taxon>
        <taxon>Marchantiidae</taxon>
        <taxon>Marchantiales</taxon>
        <taxon>Ricciaceae</taxon>
        <taxon>Riccia</taxon>
    </lineage>
</organism>
<comment type="caution">
    <text evidence="1">The sequence shown here is derived from an EMBL/GenBank/DDBJ whole genome shotgun (WGS) entry which is preliminary data.</text>
</comment>
<dbReference type="Proteomes" id="UP001605036">
    <property type="component" value="Unassembled WGS sequence"/>
</dbReference>
<dbReference type="EMBL" id="JBHFFA010000001">
    <property type="protein sequence ID" value="KAL2653476.1"/>
    <property type="molecule type" value="Genomic_DNA"/>
</dbReference>
<gene>
    <name evidence="1" type="ORF">R1flu_021604</name>
</gene>
<protein>
    <submittedName>
        <fullName evidence="1">Uncharacterized protein</fullName>
    </submittedName>
</protein>